<keyword evidence="2 14" id="KW-0547">Nucleotide-binding</keyword>
<evidence type="ECO:0000256" key="13">
    <source>
        <dbReference type="ARBA" id="ARBA00048988"/>
    </source>
</evidence>
<sequence length="1053" mass="119973">MCEQRTVPWLCDEEGNPLDDYQKALAISDNDNLIINAGPGSGKTRVLVAHYLHLLMTRKDRDIESVVAITFTEKAATEMKERISRVLLRTQRVAQLPQWRERAAEILEHLPEAPIGTIHSFCARLLRRFALDAGVDPSFRILDELEAQTLRERVCERWLWQNISSQSPHSEDAQKVVGHWGFKKATELLSKMLGLRLLIEYRKAKCEPIICRVGELTEEEEALERCYEGVAEAYDDEKAKINALDYDDLLLRVWKLLQGNETVRKQIRTIHQRILVDELQDTDRVQVEILRLICGWDEKEPTGILFFGVGDSQQSIYGFRNADVSVFNELWTEAETRYGWCRSWLDKNYRSVPSIVRLTNYAFERIFTVSEKADEVEQRVRMPLQCMEPVRSETENSSPVEFAFFKVTGKVNKWQKLRLEAEWIAKRISELHGEGFAYRDIAVLLRELVNSAVYEDALRRHGIPYHIITGYGFFETMEARDLLTFLQVLSEPDNDLALASWLRSPMVGVSDETLFRIFGQSPSPSENPLGNIPCDLPDSEKYKLQRAKELLEEAKGKVDQVSVRELLEWIVQETSYDVIAAALPQGRQRLANIRKFVRLAQQLSEDLKLNIRGLTRYAKALLEGEVRIGEPPLAGATADAVQVMTIHAAKGLEFPVVIVPMLGEVKAPQSSPEVLVATPDKGLGVRLYDEAGESLDRKKDERMKRFNTVDTVRQIRERAESERLLFVAWTRAKDKLILVGTESESQGKQSKQKSQQGGWANWLQLVADTLQVPVGEKRDEPFNVDGVSVWLKGETMSVDEARQRGKEFSQIETEAVKWLHEPESIPSLETPKFDLPDLMPSVLRLSVTDLIEKDERAKPRTNFREQTLPPQEAGLIVHYCLQRKITSPTDEQIKWIALAVGADANSALARASDLRKFVENAAQSPAWQQAQKASDRWHELDFRVWLDGEPPIELTGRWDLIAKGDEWLVVDFKTDSVDSAEEAERLVNERYIVQAQAYALAAHKVFSADFVRVVFVFVNSACPHEVVQCFTHKDWASIAESLRQKALSLAGVC</sequence>
<dbReference type="Proteomes" id="UP001204798">
    <property type="component" value="Unassembled WGS sequence"/>
</dbReference>
<keyword evidence="18" id="KW-1185">Reference proteome</keyword>
<feature type="binding site" evidence="14">
    <location>
        <begin position="37"/>
        <end position="44"/>
    </location>
    <ligand>
        <name>ATP</name>
        <dbReference type="ChEBI" id="CHEBI:30616"/>
    </ligand>
</feature>
<protein>
    <recommendedName>
        <fullName evidence="12">DNA 3'-5' helicase</fullName>
        <ecNumber evidence="12">5.6.2.4</ecNumber>
    </recommendedName>
</protein>
<proteinExistence type="predicted"/>
<dbReference type="PROSITE" id="PS51217">
    <property type="entry name" value="UVRD_HELICASE_CTER"/>
    <property type="match status" value="1"/>
</dbReference>
<organism evidence="17 18">
    <name type="scientific">Candidatus Fervidibacter sacchari</name>
    <dbReference type="NCBI Taxonomy" id="1448929"/>
    <lineage>
        <taxon>Bacteria</taxon>
        <taxon>Candidatus Fervidibacterota</taxon>
        <taxon>Candidatus Fervidibacter</taxon>
    </lineage>
</organism>
<dbReference type="Gene3D" id="3.40.50.300">
    <property type="entry name" value="P-loop containing nucleotide triphosphate hydrolases"/>
    <property type="match status" value="4"/>
</dbReference>
<evidence type="ECO:0000313" key="18">
    <source>
        <dbReference type="Proteomes" id="UP001204798"/>
    </source>
</evidence>
<evidence type="ECO:0000259" key="16">
    <source>
        <dbReference type="PROSITE" id="PS51217"/>
    </source>
</evidence>
<dbReference type="EMBL" id="JANUCP010000003">
    <property type="protein sequence ID" value="MCS3919262.1"/>
    <property type="molecule type" value="Genomic_DNA"/>
</dbReference>
<dbReference type="InterPro" id="IPR011604">
    <property type="entry name" value="PDDEXK-like_dom_sf"/>
</dbReference>
<dbReference type="EC" id="5.6.2.4" evidence="12"/>
<evidence type="ECO:0000256" key="5">
    <source>
        <dbReference type="ARBA" id="ARBA00022806"/>
    </source>
</evidence>
<dbReference type="Pfam" id="PF13361">
    <property type="entry name" value="UvrD_C"/>
    <property type="match status" value="1"/>
</dbReference>
<reference evidence="17 18" key="1">
    <citation type="submission" date="2022-08" db="EMBL/GenBank/DDBJ databases">
        <title>Bacterial and archaeal communities from various locations to study Microbial Dark Matter (Phase II).</title>
        <authorList>
            <person name="Stepanauskas R."/>
        </authorList>
    </citation>
    <scope>NUCLEOTIDE SEQUENCE [LARGE SCALE GENOMIC DNA]</scope>
    <source>
        <strain evidence="17 18">PD1</strain>
    </source>
</reference>
<comment type="catalytic activity">
    <reaction evidence="13">
        <text>ATP + H2O = ADP + phosphate + H(+)</text>
        <dbReference type="Rhea" id="RHEA:13065"/>
        <dbReference type="ChEBI" id="CHEBI:15377"/>
        <dbReference type="ChEBI" id="CHEBI:15378"/>
        <dbReference type="ChEBI" id="CHEBI:30616"/>
        <dbReference type="ChEBI" id="CHEBI:43474"/>
        <dbReference type="ChEBI" id="CHEBI:456216"/>
        <dbReference type="EC" id="5.6.2.4"/>
    </reaction>
</comment>
<evidence type="ECO:0000256" key="1">
    <source>
        <dbReference type="ARBA" id="ARBA00022722"/>
    </source>
</evidence>
<feature type="domain" description="UvrD-like helicase C-terminal" evidence="16">
    <location>
        <begin position="367"/>
        <end position="651"/>
    </location>
</feature>
<evidence type="ECO:0000256" key="10">
    <source>
        <dbReference type="ARBA" id="ARBA00023235"/>
    </source>
</evidence>
<evidence type="ECO:0000256" key="7">
    <source>
        <dbReference type="ARBA" id="ARBA00022840"/>
    </source>
</evidence>
<evidence type="ECO:0000256" key="11">
    <source>
        <dbReference type="ARBA" id="ARBA00034617"/>
    </source>
</evidence>
<keyword evidence="7 14" id="KW-0067">ATP-binding</keyword>
<keyword evidence="9" id="KW-0234">DNA repair</keyword>
<dbReference type="InterPro" id="IPR014017">
    <property type="entry name" value="DNA_helicase_UvrD-like_C"/>
</dbReference>
<dbReference type="SUPFAM" id="SSF52540">
    <property type="entry name" value="P-loop containing nucleoside triphosphate hydrolases"/>
    <property type="match status" value="1"/>
</dbReference>
<keyword evidence="10" id="KW-0413">Isomerase</keyword>
<keyword evidence="5 14" id="KW-0347">Helicase</keyword>
<dbReference type="InterPro" id="IPR038726">
    <property type="entry name" value="PDDEXK_AddAB-type"/>
</dbReference>
<evidence type="ECO:0000313" key="17">
    <source>
        <dbReference type="EMBL" id="MCS3919262.1"/>
    </source>
</evidence>
<comment type="caution">
    <text evidence="17">The sequence shown here is derived from an EMBL/GenBank/DDBJ whole genome shotgun (WGS) entry which is preliminary data.</text>
</comment>
<evidence type="ECO:0000256" key="14">
    <source>
        <dbReference type="PROSITE-ProRule" id="PRU00560"/>
    </source>
</evidence>
<feature type="domain" description="UvrD-like helicase ATP-binding" evidence="15">
    <location>
        <begin position="16"/>
        <end position="352"/>
    </location>
</feature>
<gene>
    <name evidence="17" type="ORF">M2350_001675</name>
</gene>
<keyword evidence="3" id="KW-0227">DNA damage</keyword>
<dbReference type="PROSITE" id="PS51198">
    <property type="entry name" value="UVRD_HELICASE_ATP_BIND"/>
    <property type="match status" value="1"/>
</dbReference>
<evidence type="ECO:0000256" key="9">
    <source>
        <dbReference type="ARBA" id="ARBA00023204"/>
    </source>
</evidence>
<evidence type="ECO:0000256" key="4">
    <source>
        <dbReference type="ARBA" id="ARBA00022801"/>
    </source>
</evidence>
<evidence type="ECO:0000256" key="8">
    <source>
        <dbReference type="ARBA" id="ARBA00023125"/>
    </source>
</evidence>
<name>A0ABT2EMS7_9BACT</name>
<evidence type="ECO:0000256" key="6">
    <source>
        <dbReference type="ARBA" id="ARBA00022839"/>
    </source>
</evidence>
<dbReference type="Gene3D" id="3.90.320.10">
    <property type="match status" value="1"/>
</dbReference>
<evidence type="ECO:0000259" key="15">
    <source>
        <dbReference type="PROSITE" id="PS51198"/>
    </source>
</evidence>
<dbReference type="InterPro" id="IPR014016">
    <property type="entry name" value="UvrD-like_ATP-bd"/>
</dbReference>
<dbReference type="InterPro" id="IPR027417">
    <property type="entry name" value="P-loop_NTPase"/>
</dbReference>
<evidence type="ECO:0000256" key="2">
    <source>
        <dbReference type="ARBA" id="ARBA00022741"/>
    </source>
</evidence>
<dbReference type="Pfam" id="PF00580">
    <property type="entry name" value="UvrD-helicase"/>
    <property type="match status" value="1"/>
</dbReference>
<comment type="catalytic activity">
    <reaction evidence="11">
        <text>Couples ATP hydrolysis with the unwinding of duplex DNA by translocating in the 3'-5' direction.</text>
        <dbReference type="EC" id="5.6.2.4"/>
    </reaction>
</comment>
<dbReference type="RefSeq" id="WP_259095513.1">
    <property type="nucleotide sequence ID" value="NZ_CP130454.1"/>
</dbReference>
<keyword evidence="4 14" id="KW-0378">Hydrolase</keyword>
<keyword evidence="6" id="KW-0269">Exonuclease</keyword>
<keyword evidence="8" id="KW-0238">DNA-binding</keyword>
<accession>A0ABT2EMS7</accession>
<evidence type="ECO:0000256" key="12">
    <source>
        <dbReference type="ARBA" id="ARBA00034808"/>
    </source>
</evidence>
<dbReference type="PANTHER" id="PTHR11070:SF48">
    <property type="entry name" value="ATP-DEPENDENT HELICASE_NUCLEASE SUBUNIT A"/>
    <property type="match status" value="1"/>
</dbReference>
<dbReference type="Pfam" id="PF12705">
    <property type="entry name" value="PDDEXK_1"/>
    <property type="match status" value="1"/>
</dbReference>
<dbReference type="Gene3D" id="1.10.486.10">
    <property type="entry name" value="PCRA, domain 4"/>
    <property type="match status" value="1"/>
</dbReference>
<dbReference type="CDD" id="cd17932">
    <property type="entry name" value="DEXQc_UvrD"/>
    <property type="match status" value="1"/>
</dbReference>
<dbReference type="SUPFAM" id="SSF52980">
    <property type="entry name" value="Restriction endonuclease-like"/>
    <property type="match status" value="1"/>
</dbReference>
<dbReference type="InterPro" id="IPR000212">
    <property type="entry name" value="DNA_helicase_UvrD/REP"/>
</dbReference>
<keyword evidence="1" id="KW-0540">Nuclease</keyword>
<dbReference type="InterPro" id="IPR011335">
    <property type="entry name" value="Restrct_endonuc-II-like"/>
</dbReference>
<evidence type="ECO:0000256" key="3">
    <source>
        <dbReference type="ARBA" id="ARBA00022763"/>
    </source>
</evidence>
<dbReference type="PANTHER" id="PTHR11070">
    <property type="entry name" value="UVRD / RECB / PCRA DNA HELICASE FAMILY MEMBER"/>
    <property type="match status" value="1"/>
</dbReference>